<evidence type="ECO:0000313" key="3">
    <source>
        <dbReference type="Proteomes" id="UP000799778"/>
    </source>
</evidence>
<feature type="region of interest" description="Disordered" evidence="1">
    <location>
        <begin position="1"/>
        <end position="43"/>
    </location>
</feature>
<feature type="compositionally biased region" description="Basic and acidic residues" evidence="1">
    <location>
        <begin position="809"/>
        <end position="822"/>
    </location>
</feature>
<feature type="region of interest" description="Disordered" evidence="1">
    <location>
        <begin position="960"/>
        <end position="1022"/>
    </location>
</feature>
<evidence type="ECO:0000313" key="2">
    <source>
        <dbReference type="EMBL" id="KAF2017013.1"/>
    </source>
</evidence>
<sequence length="1022" mass="114686">MKSSMSLPQQQTRAAWQQGSGSSSDFIDLVNDDDSNEEDHDARKDASLDNFEYSKRFAFIGKTKKLDLNLDETRDAIIRSFKIKERDFRPKLTRSEQKILVEVFHPVSRNLLGFIRFEYDSKEEGTLEITNFHANLEISHLVVGSSSKRGDVEQAGQHGEGMKLACLLLRRKGYAVGILSSGFDWKFLFDKRSVLNCHMSRLADAEAARDAMRASSGVQRLARSNAYMDVSIRIGFKLTGLDDMGIKRKTDKIPLAEFERWMETSLDLQALKSVFRTSVGDILLDEAQSNKLYLRSLLLPHGSSDGSQLRYGYNFLRGNTSRERVSLLDSEQEFSTRWRMWEAAVNEYGESALVIYTNLILEDEKFSDSSVSFFTKTPEPMINGIGTSLITQVWRQMLQMNGDAGGRSAFYYNAREANEANTHIITQYLKKHPYPLRAELWIQLRRAGLCRTPAEEQLHIFSGFPTIESYPKTEFAVHLSWMLDCCFKSHSTTAGIEYEFVNAGDAGLDLGFRDSKWLINARWLAYDGAHKDAFCEENAPAEDEPFFCDHVVLWLWDLVITGIIAKDSNGEVAKTYGWLKSMVGSRLAQMPRLIQCRRTPFKEELEVSWDCTYSEKNKDNPIRVTLHANNCTGVDEDSLDHPLRYHFRDEEQDQKCGCAFQVSTVSSTSVTFTNLDSSKKHLAKVSLDRKGAFFGLAPTEISPYAEDLIKPEKRVTATVSNPSAPGPDEPNDNSSDDSGVGDVQLADGVGDVGQENGIHNTNATATTTNDDDDSDNDTLYRDPTRTASPSVRRRETEAASSRPDLPSHAAERRGEHEIEGRHNAQTTSALQNRSPPRDRTINGRRTHKPTDTERNNPVSGLPHDDRSTYLQERNQTTHPTFNRNQEGPQHDDDEVTVTHDSNRIAHLTGTGHQESALSIIRPEPTIAGPGIYQISTPVSHRDLNWESGFPGTHDFFRTASDPNTFIAKPKTPQSSSTTTTTTTTVTTTTTTTTSTAPEPSSRKHPRSPNTSPPNKRPRTHPS</sequence>
<name>A0A6A5XVR7_9PLEO</name>
<dbReference type="OrthoDB" id="3796530at2759"/>
<feature type="region of interest" description="Disordered" evidence="1">
    <location>
        <begin position="716"/>
        <end position="866"/>
    </location>
</feature>
<feature type="compositionally biased region" description="Acidic residues" evidence="1">
    <location>
        <begin position="30"/>
        <end position="39"/>
    </location>
</feature>
<accession>A0A6A5XVR7</accession>
<keyword evidence="3" id="KW-1185">Reference proteome</keyword>
<feature type="compositionally biased region" description="Low complexity" evidence="1">
    <location>
        <begin position="974"/>
        <end position="995"/>
    </location>
</feature>
<feature type="compositionally biased region" description="Polar residues" evidence="1">
    <location>
        <begin position="1"/>
        <end position="25"/>
    </location>
</feature>
<dbReference type="EMBL" id="ML978068">
    <property type="protein sequence ID" value="KAF2017013.1"/>
    <property type="molecule type" value="Genomic_DNA"/>
</dbReference>
<protein>
    <submittedName>
        <fullName evidence="2">Uncharacterized protein</fullName>
    </submittedName>
</protein>
<reference evidence="2" key="1">
    <citation type="journal article" date="2020" name="Stud. Mycol.">
        <title>101 Dothideomycetes genomes: a test case for predicting lifestyles and emergence of pathogens.</title>
        <authorList>
            <person name="Haridas S."/>
            <person name="Albert R."/>
            <person name="Binder M."/>
            <person name="Bloem J."/>
            <person name="Labutti K."/>
            <person name="Salamov A."/>
            <person name="Andreopoulos B."/>
            <person name="Baker S."/>
            <person name="Barry K."/>
            <person name="Bills G."/>
            <person name="Bluhm B."/>
            <person name="Cannon C."/>
            <person name="Castanera R."/>
            <person name="Culley D."/>
            <person name="Daum C."/>
            <person name="Ezra D."/>
            <person name="Gonzalez J."/>
            <person name="Henrissat B."/>
            <person name="Kuo A."/>
            <person name="Liang C."/>
            <person name="Lipzen A."/>
            <person name="Lutzoni F."/>
            <person name="Magnuson J."/>
            <person name="Mondo S."/>
            <person name="Nolan M."/>
            <person name="Ohm R."/>
            <person name="Pangilinan J."/>
            <person name="Park H.-J."/>
            <person name="Ramirez L."/>
            <person name="Alfaro M."/>
            <person name="Sun H."/>
            <person name="Tritt A."/>
            <person name="Yoshinaga Y."/>
            <person name="Zwiers L.-H."/>
            <person name="Turgeon B."/>
            <person name="Goodwin S."/>
            <person name="Spatafora J."/>
            <person name="Crous P."/>
            <person name="Grigoriev I."/>
        </authorList>
    </citation>
    <scope>NUCLEOTIDE SEQUENCE</scope>
    <source>
        <strain evidence="2">CBS 175.79</strain>
    </source>
</reference>
<gene>
    <name evidence="2" type="ORF">BU24DRAFT_490259</name>
</gene>
<organism evidence="2 3">
    <name type="scientific">Aaosphaeria arxii CBS 175.79</name>
    <dbReference type="NCBI Taxonomy" id="1450172"/>
    <lineage>
        <taxon>Eukaryota</taxon>
        <taxon>Fungi</taxon>
        <taxon>Dikarya</taxon>
        <taxon>Ascomycota</taxon>
        <taxon>Pezizomycotina</taxon>
        <taxon>Dothideomycetes</taxon>
        <taxon>Pleosporomycetidae</taxon>
        <taxon>Pleosporales</taxon>
        <taxon>Pleosporales incertae sedis</taxon>
        <taxon>Aaosphaeria</taxon>
    </lineage>
</organism>
<dbReference type="AlphaFoldDB" id="A0A6A5XVR7"/>
<feature type="compositionally biased region" description="Polar residues" evidence="1">
    <location>
        <begin position="823"/>
        <end position="834"/>
    </location>
</feature>
<proteinExistence type="predicted"/>
<dbReference type="GeneID" id="54291100"/>
<dbReference type="Proteomes" id="UP000799778">
    <property type="component" value="Unassembled WGS sequence"/>
</dbReference>
<evidence type="ECO:0000256" key="1">
    <source>
        <dbReference type="SAM" id="MobiDB-lite"/>
    </source>
</evidence>
<dbReference type="RefSeq" id="XP_033385352.1">
    <property type="nucleotide sequence ID" value="XM_033533703.1"/>
</dbReference>